<sequence length="93" mass="10398">MSLSPCLCIGSQLTGAVSCGLPGEPRKEKERKQKLTLYELGILQYDCYKMVLQTTNLVKLTGAVSCGLPGEPRKEKEQKLKWPMSRKTRELPS</sequence>
<comment type="caution">
    <text evidence="2">The sequence shown here is derived from an EMBL/GenBank/DDBJ whole genome shotgun (WGS) entry which is preliminary data.</text>
</comment>
<feature type="region of interest" description="Disordered" evidence="1">
    <location>
        <begin position="69"/>
        <end position="93"/>
    </location>
</feature>
<evidence type="ECO:0000313" key="2">
    <source>
        <dbReference type="EMBL" id="KAJ1098159.1"/>
    </source>
</evidence>
<dbReference type="AlphaFoldDB" id="A0AAV7M4W6"/>
<reference evidence="2" key="1">
    <citation type="journal article" date="2022" name="bioRxiv">
        <title>Sequencing and chromosome-scale assembly of the giantPleurodeles waltlgenome.</title>
        <authorList>
            <person name="Brown T."/>
            <person name="Elewa A."/>
            <person name="Iarovenko S."/>
            <person name="Subramanian E."/>
            <person name="Araus A.J."/>
            <person name="Petzold A."/>
            <person name="Susuki M."/>
            <person name="Suzuki K.-i.T."/>
            <person name="Hayashi T."/>
            <person name="Toyoda A."/>
            <person name="Oliveira C."/>
            <person name="Osipova E."/>
            <person name="Leigh N.D."/>
            <person name="Simon A."/>
            <person name="Yun M.H."/>
        </authorList>
    </citation>
    <scope>NUCLEOTIDE SEQUENCE</scope>
    <source>
        <strain evidence="2">20211129_DDA</strain>
        <tissue evidence="2">Liver</tissue>
    </source>
</reference>
<dbReference type="EMBL" id="JANPWB010000014">
    <property type="protein sequence ID" value="KAJ1098159.1"/>
    <property type="molecule type" value="Genomic_DNA"/>
</dbReference>
<accession>A0AAV7M4W6</accession>
<gene>
    <name evidence="2" type="ORF">NDU88_003275</name>
</gene>
<name>A0AAV7M4W6_PLEWA</name>
<proteinExistence type="predicted"/>
<organism evidence="2 3">
    <name type="scientific">Pleurodeles waltl</name>
    <name type="common">Iberian ribbed newt</name>
    <dbReference type="NCBI Taxonomy" id="8319"/>
    <lineage>
        <taxon>Eukaryota</taxon>
        <taxon>Metazoa</taxon>
        <taxon>Chordata</taxon>
        <taxon>Craniata</taxon>
        <taxon>Vertebrata</taxon>
        <taxon>Euteleostomi</taxon>
        <taxon>Amphibia</taxon>
        <taxon>Batrachia</taxon>
        <taxon>Caudata</taxon>
        <taxon>Salamandroidea</taxon>
        <taxon>Salamandridae</taxon>
        <taxon>Pleurodelinae</taxon>
        <taxon>Pleurodeles</taxon>
    </lineage>
</organism>
<dbReference type="Proteomes" id="UP001066276">
    <property type="component" value="Chromosome 10"/>
</dbReference>
<evidence type="ECO:0000256" key="1">
    <source>
        <dbReference type="SAM" id="MobiDB-lite"/>
    </source>
</evidence>
<keyword evidence="3" id="KW-1185">Reference proteome</keyword>
<protein>
    <submittedName>
        <fullName evidence="2">Uncharacterized protein</fullName>
    </submittedName>
</protein>
<evidence type="ECO:0000313" key="3">
    <source>
        <dbReference type="Proteomes" id="UP001066276"/>
    </source>
</evidence>
<feature type="compositionally biased region" description="Basic and acidic residues" evidence="1">
    <location>
        <begin position="71"/>
        <end position="80"/>
    </location>
</feature>